<comment type="caution">
    <text evidence="2">The sequence shown here is derived from an EMBL/GenBank/DDBJ whole genome shotgun (WGS) entry which is preliminary data.</text>
</comment>
<name>A0A0F9I0N5_9ZZZZ</name>
<evidence type="ECO:0000313" key="2">
    <source>
        <dbReference type="EMBL" id="KKM21226.1"/>
    </source>
</evidence>
<gene>
    <name evidence="2" type="ORF">LCGC14_1637560</name>
</gene>
<accession>A0A0F9I0N5</accession>
<protein>
    <submittedName>
        <fullName evidence="2">Uncharacterized protein</fullName>
    </submittedName>
</protein>
<evidence type="ECO:0000256" key="1">
    <source>
        <dbReference type="SAM" id="MobiDB-lite"/>
    </source>
</evidence>
<feature type="region of interest" description="Disordered" evidence="1">
    <location>
        <begin position="75"/>
        <end position="106"/>
    </location>
</feature>
<feature type="non-terminal residue" evidence="2">
    <location>
        <position position="269"/>
    </location>
</feature>
<organism evidence="2">
    <name type="scientific">marine sediment metagenome</name>
    <dbReference type="NCBI Taxonomy" id="412755"/>
    <lineage>
        <taxon>unclassified sequences</taxon>
        <taxon>metagenomes</taxon>
        <taxon>ecological metagenomes</taxon>
    </lineage>
</organism>
<feature type="compositionally biased region" description="Gly residues" evidence="1">
    <location>
        <begin position="97"/>
        <end position="106"/>
    </location>
</feature>
<dbReference type="EMBL" id="LAZR01013595">
    <property type="protein sequence ID" value="KKM21226.1"/>
    <property type="molecule type" value="Genomic_DNA"/>
</dbReference>
<proteinExistence type="predicted"/>
<sequence length="269" mass="27725">MAVGLGRFHSPGAISRTERFRARRRTVLESSEKTHGLKLRQIANQPNEGARAAFRPGGSAQGVMDSVQQITGLQPPPARIPPSFQTPDRALRNPPQQGGGGPFGGLGGIAGDIGGAVADVATSGPARAVGRGLARAEDFLFFDPKTERGFTTAAVEKGLELEQSQIAKRTRPVFSSSLQAIGIPRGVAEPVATVASQVALPSSLVPFVGKGTKAVRVLRAVTLGAGLSAAQEQAFIREFEGRDPKLFELLFAAAAGGAGAGVIESGAIG</sequence>
<reference evidence="2" key="1">
    <citation type="journal article" date="2015" name="Nature">
        <title>Complex archaea that bridge the gap between prokaryotes and eukaryotes.</title>
        <authorList>
            <person name="Spang A."/>
            <person name="Saw J.H."/>
            <person name="Jorgensen S.L."/>
            <person name="Zaremba-Niedzwiedzka K."/>
            <person name="Martijn J."/>
            <person name="Lind A.E."/>
            <person name="van Eijk R."/>
            <person name="Schleper C."/>
            <person name="Guy L."/>
            <person name="Ettema T.J."/>
        </authorList>
    </citation>
    <scope>NUCLEOTIDE SEQUENCE</scope>
</reference>
<dbReference type="AlphaFoldDB" id="A0A0F9I0N5"/>